<dbReference type="InterPro" id="IPR002182">
    <property type="entry name" value="NB-ARC"/>
</dbReference>
<dbReference type="Gene3D" id="3.80.10.10">
    <property type="entry name" value="Ribonuclease Inhibitor"/>
    <property type="match status" value="2"/>
</dbReference>
<dbReference type="InterPro" id="IPR035897">
    <property type="entry name" value="Toll_tir_struct_dom_sf"/>
</dbReference>
<reference evidence="7 8" key="1">
    <citation type="submission" date="2024-11" db="EMBL/GenBank/DDBJ databases">
        <title>Chromosome-level genome assembly of Eucalyptus globulus Labill. provides insights into its genome evolution.</title>
        <authorList>
            <person name="Li X."/>
        </authorList>
    </citation>
    <scope>NUCLEOTIDE SEQUENCE [LARGE SCALE GENOMIC DNA]</scope>
    <source>
        <strain evidence="7">CL2024</strain>
        <tissue evidence="7">Fresh tender leaves</tissue>
    </source>
</reference>
<evidence type="ECO:0000256" key="1">
    <source>
        <dbReference type="ARBA" id="ARBA00022614"/>
    </source>
</evidence>
<dbReference type="PROSITE" id="PS50104">
    <property type="entry name" value="TIR"/>
    <property type="match status" value="1"/>
</dbReference>
<organism evidence="7 8">
    <name type="scientific">Eucalyptus globulus</name>
    <name type="common">Tasmanian blue gum</name>
    <dbReference type="NCBI Taxonomy" id="34317"/>
    <lineage>
        <taxon>Eukaryota</taxon>
        <taxon>Viridiplantae</taxon>
        <taxon>Streptophyta</taxon>
        <taxon>Embryophyta</taxon>
        <taxon>Tracheophyta</taxon>
        <taxon>Spermatophyta</taxon>
        <taxon>Magnoliopsida</taxon>
        <taxon>eudicotyledons</taxon>
        <taxon>Gunneridae</taxon>
        <taxon>Pentapetalae</taxon>
        <taxon>rosids</taxon>
        <taxon>malvids</taxon>
        <taxon>Myrtales</taxon>
        <taxon>Myrtaceae</taxon>
        <taxon>Myrtoideae</taxon>
        <taxon>Eucalypteae</taxon>
        <taxon>Eucalyptus</taxon>
    </lineage>
</organism>
<dbReference type="Pfam" id="PF00931">
    <property type="entry name" value="NB-ARC"/>
    <property type="match status" value="1"/>
</dbReference>
<dbReference type="InterPro" id="IPR032675">
    <property type="entry name" value="LRR_dom_sf"/>
</dbReference>
<evidence type="ECO:0000313" key="8">
    <source>
        <dbReference type="Proteomes" id="UP001634007"/>
    </source>
</evidence>
<dbReference type="Pfam" id="PF23282">
    <property type="entry name" value="WHD_ROQ1"/>
    <property type="match status" value="1"/>
</dbReference>
<dbReference type="SMART" id="SM00255">
    <property type="entry name" value="TIR"/>
    <property type="match status" value="1"/>
</dbReference>
<dbReference type="SUPFAM" id="SSF52540">
    <property type="entry name" value="P-loop containing nucleoside triphosphate hydrolases"/>
    <property type="match status" value="1"/>
</dbReference>
<dbReference type="Pfam" id="PF00560">
    <property type="entry name" value="LRR_1"/>
    <property type="match status" value="1"/>
</dbReference>
<gene>
    <name evidence="7" type="ORF">ACJRO7_014569</name>
</gene>
<proteinExistence type="predicted"/>
<dbReference type="Pfam" id="PF23598">
    <property type="entry name" value="LRR_14"/>
    <property type="match status" value="1"/>
</dbReference>
<name>A0ABD3L1K7_EUCGL</name>
<dbReference type="InterPro" id="IPR042197">
    <property type="entry name" value="Apaf_helical"/>
</dbReference>
<accession>A0ABD3L1K7</accession>
<dbReference type="InterPro" id="IPR058192">
    <property type="entry name" value="WHD_ROQ1-like"/>
</dbReference>
<dbReference type="FunFam" id="3.40.50.10140:FF:000007">
    <property type="entry name" value="Disease resistance protein (TIR-NBS-LRR class)"/>
    <property type="match status" value="1"/>
</dbReference>
<dbReference type="InterPro" id="IPR055414">
    <property type="entry name" value="LRR_R13L4/SHOC2-like"/>
</dbReference>
<dbReference type="InterPro" id="IPR001611">
    <property type="entry name" value="Leu-rich_rpt"/>
</dbReference>
<dbReference type="Pfam" id="PF01582">
    <property type="entry name" value="TIR"/>
    <property type="match status" value="1"/>
</dbReference>
<evidence type="ECO:0000256" key="2">
    <source>
        <dbReference type="ARBA" id="ARBA00022737"/>
    </source>
</evidence>
<dbReference type="PRINTS" id="PR00364">
    <property type="entry name" value="DISEASERSIST"/>
</dbReference>
<dbReference type="PANTHER" id="PTHR11017:SF570">
    <property type="entry name" value="DISEASE RESISTANCE PROTEIN (TIR-NBS CLASS)-RELATED"/>
    <property type="match status" value="1"/>
</dbReference>
<dbReference type="InterPro" id="IPR000157">
    <property type="entry name" value="TIR_dom"/>
</dbReference>
<keyword evidence="2" id="KW-0677">Repeat</keyword>
<dbReference type="GO" id="GO:0006952">
    <property type="term" value="P:defense response"/>
    <property type="evidence" value="ECO:0007669"/>
    <property type="project" value="UniProtKB-KW"/>
</dbReference>
<evidence type="ECO:0000313" key="7">
    <source>
        <dbReference type="EMBL" id="KAL3745483.1"/>
    </source>
</evidence>
<comment type="caution">
    <text evidence="7">The sequence shown here is derived from an EMBL/GenBank/DDBJ whole genome shotgun (WGS) entry which is preliminary data.</text>
</comment>
<keyword evidence="1" id="KW-0433">Leucine-rich repeat</keyword>
<feature type="compositionally biased region" description="Basic and acidic residues" evidence="5">
    <location>
        <begin position="1"/>
        <end position="11"/>
    </location>
</feature>
<dbReference type="SUPFAM" id="SSF52058">
    <property type="entry name" value="L domain-like"/>
    <property type="match status" value="2"/>
</dbReference>
<dbReference type="Gene3D" id="3.40.50.300">
    <property type="entry name" value="P-loop containing nucleotide triphosphate hydrolases"/>
    <property type="match status" value="1"/>
</dbReference>
<feature type="region of interest" description="Disordered" evidence="5">
    <location>
        <begin position="1"/>
        <end position="33"/>
    </location>
</feature>
<evidence type="ECO:0000256" key="5">
    <source>
        <dbReference type="SAM" id="MobiDB-lite"/>
    </source>
</evidence>
<dbReference type="Gene3D" id="3.40.50.10140">
    <property type="entry name" value="Toll/interleukin-1 receptor homology (TIR) domain"/>
    <property type="match status" value="1"/>
</dbReference>
<dbReference type="InterPro" id="IPR044974">
    <property type="entry name" value="Disease_R_plants"/>
</dbReference>
<dbReference type="Proteomes" id="UP001634007">
    <property type="component" value="Unassembled WGS sequence"/>
</dbReference>
<sequence length="1042" mass="118165">MKIKEPSHSEDLLYGASSSSTSPHVDDNGGGTKRLKGNDYEVFLSFRGKDTRQGFTDYLYTSLVDAGILVFKDDNELRIGEDIGLELLCSITQSKISIPIISKDYAFSKWCLQELAQMLNCRRSRGQVVLPIFYKVEPSQVQYLRERFGDAINAHKKNLNQMVVKEWEDALKEVSLLKGWESEKIDKGQEAGLVKMIVRRVMSELKRLFQLDVPKQLVGTDDRVEQIMSQIDARFNGTWFIGIYGMGGIGKTTLAKILYNKLSSRFENRSFVADVRETFQRQGITFLQKQLIFDIIGSLCEVSNVDDGISVLKSRFTSKKVLTLLDDIDDYTHLNALVGDGSWFEVGSIVIITTRDKSILDKARANHIYKLNELPSDQSLILFSRHAFRKDFPLSGYEDISYDVVSITGGLPLALEVIGSFLCGKTKEAWKDTSKKLKKVPEKKVQERLRISYEALDYEEQQIFLDIACFFIGASKQNPIYMWDACDFFPGRGIEVLSLMSLIKVDEPGKLMMHDQLRDLGREIVRQENQKKPQKRSRLWISEKVEDVLASNKGTSEIEALHLDYYGKWESYRGEQFNELTNLRFLKVCGVNFIGDFQNLLPQLRWLEWMFCPLDFDMVNFHPKKLVVLDLSTSKITEYWGGWGPFKMATELKVLNLSFCDNLRRTPDLSAFKSLEILNLESCCNLKEIHPSIWYIKTLVSLDVHLCSRLKKLPVRVGRMEESRDLQCYDKLAQLPESMGSSESLTKLDLSYTRIKELPESIGSMKALKTLNAAECSILDHIPKSIGNLASLYLLNLVECESLREIPDSIGELASLTNLQLEGTSITKLPESIGNLQNLRILDLNKTLVTELPSTIGMLVKLQELRAMRCNNLKGLPSSIGELVSLKELLLYGSGILGLPESISKLSSLRHLGARCCDFLREIPEPPSGLIALHIDFPTPSLPFLSKLTLLEKLSLVDLRPLECLPKLPVRLSKLSIKWSHLSGAERLNLEKAVSEFIRYKSFGRRKATRFKLGDSWGFWCFRIDEATSPDSPEVTSTLASA</sequence>
<dbReference type="GO" id="GO:0051707">
    <property type="term" value="P:response to other organism"/>
    <property type="evidence" value="ECO:0007669"/>
    <property type="project" value="UniProtKB-ARBA"/>
</dbReference>
<keyword evidence="3" id="KW-0611">Plant defense</keyword>
<dbReference type="PANTHER" id="PTHR11017">
    <property type="entry name" value="LEUCINE-RICH REPEAT-CONTAINING PROTEIN"/>
    <property type="match status" value="1"/>
</dbReference>
<dbReference type="EMBL" id="JBJKBG010000003">
    <property type="protein sequence ID" value="KAL3745483.1"/>
    <property type="molecule type" value="Genomic_DNA"/>
</dbReference>
<dbReference type="AlphaFoldDB" id="A0ABD3L1K7"/>
<dbReference type="InterPro" id="IPR027417">
    <property type="entry name" value="P-loop_NTPase"/>
</dbReference>
<evidence type="ECO:0000259" key="6">
    <source>
        <dbReference type="PROSITE" id="PS50104"/>
    </source>
</evidence>
<feature type="domain" description="TIR" evidence="6">
    <location>
        <begin position="38"/>
        <end position="205"/>
    </location>
</feature>
<protein>
    <recommendedName>
        <fullName evidence="6">TIR domain-containing protein</fullName>
    </recommendedName>
</protein>
<evidence type="ECO:0000256" key="4">
    <source>
        <dbReference type="ARBA" id="ARBA00023027"/>
    </source>
</evidence>
<dbReference type="InterPro" id="IPR003591">
    <property type="entry name" value="Leu-rich_rpt_typical-subtyp"/>
</dbReference>
<dbReference type="Gene3D" id="1.10.8.430">
    <property type="entry name" value="Helical domain of apoptotic protease-activating factors"/>
    <property type="match status" value="1"/>
</dbReference>
<keyword evidence="8" id="KW-1185">Reference proteome</keyword>
<dbReference type="SMART" id="SM00369">
    <property type="entry name" value="LRR_TYP"/>
    <property type="match status" value="4"/>
</dbReference>
<keyword evidence="4" id="KW-0520">NAD</keyword>
<dbReference type="SUPFAM" id="SSF52200">
    <property type="entry name" value="Toll/Interleukin receptor TIR domain"/>
    <property type="match status" value="1"/>
</dbReference>
<evidence type="ECO:0000256" key="3">
    <source>
        <dbReference type="ARBA" id="ARBA00022821"/>
    </source>
</evidence>